<dbReference type="EMBL" id="CM032182">
    <property type="protein sequence ID" value="KAG7097501.1"/>
    <property type="molecule type" value="Genomic_DNA"/>
</dbReference>
<comment type="caution">
    <text evidence="3">The sequence shown here is derived from an EMBL/GenBank/DDBJ whole genome shotgun (WGS) entry which is preliminary data.</text>
</comment>
<organism evidence="3 4">
    <name type="scientific">Marasmius oreades</name>
    <name type="common">fairy-ring Marasmius</name>
    <dbReference type="NCBI Taxonomy" id="181124"/>
    <lineage>
        <taxon>Eukaryota</taxon>
        <taxon>Fungi</taxon>
        <taxon>Dikarya</taxon>
        <taxon>Basidiomycota</taxon>
        <taxon>Agaricomycotina</taxon>
        <taxon>Agaricomycetes</taxon>
        <taxon>Agaricomycetidae</taxon>
        <taxon>Agaricales</taxon>
        <taxon>Marasmiineae</taxon>
        <taxon>Marasmiaceae</taxon>
        <taxon>Marasmius</taxon>
    </lineage>
</organism>
<dbReference type="AlphaFoldDB" id="A0A9P7UZJ0"/>
<dbReference type="KEGG" id="more:E1B28_004843"/>
<proteinExistence type="predicted"/>
<dbReference type="OrthoDB" id="547796at2759"/>
<evidence type="ECO:0000313" key="3">
    <source>
        <dbReference type="EMBL" id="KAG7097501.1"/>
    </source>
</evidence>
<feature type="compositionally biased region" description="Basic and acidic residues" evidence="1">
    <location>
        <begin position="192"/>
        <end position="212"/>
    </location>
</feature>
<feature type="compositionally biased region" description="Polar residues" evidence="1">
    <location>
        <begin position="129"/>
        <end position="145"/>
    </location>
</feature>
<dbReference type="Proteomes" id="UP001049176">
    <property type="component" value="Chromosome 2"/>
</dbReference>
<evidence type="ECO:0000313" key="4">
    <source>
        <dbReference type="Proteomes" id="UP001049176"/>
    </source>
</evidence>
<dbReference type="PANTHER" id="PTHR39394:SF1">
    <property type="entry name" value="DNAJ HOMOLOGUE SUBFAMILY C MEMBER 28 CONSERVED DOMAIN-CONTAINING PROTEIN"/>
    <property type="match status" value="1"/>
</dbReference>
<dbReference type="PANTHER" id="PTHR39394">
    <property type="entry name" value="YALI0E31793P"/>
    <property type="match status" value="1"/>
</dbReference>
<feature type="domain" description="DnaJ homologue subfamily C member 28 conserved" evidence="2">
    <location>
        <begin position="254"/>
        <end position="324"/>
    </location>
</feature>
<accession>A0A9P7UZJ0</accession>
<gene>
    <name evidence="3" type="ORF">E1B28_004843</name>
</gene>
<evidence type="ECO:0000259" key="2">
    <source>
        <dbReference type="Pfam" id="PF09350"/>
    </source>
</evidence>
<sequence>MQLTPRLFLFSSRFPTARRSFNFNSKIHSCSSQHSDKRASDKLFADAAREEAGRGTTVRQQSGQLTFLENQEENWTGEERMQDAVLRMLVDKYKPLRSGTIRTAEEKIKLTPPKVGLSTSEGLQKALMPSTSSQVSLRPSQTGSWASEPLLPSSNSHRPWHTEFKVPTHVVSSVKLANIPPPQPARPTSSSTKDERALRQEKERLKRTEQAGRLGKARESILDYRLGIKGAGSLAQEIGGGRPNPASLKGWAGLIEDRIERARAAGAFAFVKGRGKPLVRTVEESNPFIAREEFLMNRIVQKNGAAPPWVELQAELDNAVAVFRDLLRQSWIRRVIRNLTTDHPPQVFRNFTLTDLKSYRDKAWEQREMSYHDAAIEEVNALVRKYNGLAPYSVRRPYYIRSVEMARIYEETAEDILRGLKERLSNVTGTGNQTSLKMKGNQHRADLDDIDEGFMSIRELFLGWFRKVLGRSRM</sequence>
<reference evidence="3" key="1">
    <citation type="journal article" date="2021" name="Genome Biol. Evol.">
        <title>The assembled and annotated genome of the fairy-ring fungus Marasmius oreades.</title>
        <authorList>
            <person name="Hiltunen M."/>
            <person name="Ament-Velasquez S.L."/>
            <person name="Johannesson H."/>
        </authorList>
    </citation>
    <scope>NUCLEOTIDE SEQUENCE</scope>
    <source>
        <strain evidence="3">03SP1</strain>
    </source>
</reference>
<feature type="region of interest" description="Disordered" evidence="1">
    <location>
        <begin position="126"/>
        <end position="156"/>
    </location>
</feature>
<feature type="region of interest" description="Disordered" evidence="1">
    <location>
        <begin position="176"/>
        <end position="212"/>
    </location>
</feature>
<dbReference type="GeneID" id="66073919"/>
<name>A0A9P7UZJ0_9AGAR</name>
<keyword evidence="4" id="KW-1185">Reference proteome</keyword>
<dbReference type="Pfam" id="PF09350">
    <property type="entry name" value="DJC28_CD"/>
    <property type="match status" value="1"/>
</dbReference>
<evidence type="ECO:0000256" key="1">
    <source>
        <dbReference type="SAM" id="MobiDB-lite"/>
    </source>
</evidence>
<dbReference type="InterPro" id="IPR018961">
    <property type="entry name" value="DnaJ_homolog_subfam-C_membr-28"/>
</dbReference>
<protein>
    <recommendedName>
        <fullName evidence="2">DnaJ homologue subfamily C member 28 conserved domain-containing protein</fullName>
    </recommendedName>
</protein>
<dbReference type="RefSeq" id="XP_043013971.1">
    <property type="nucleotide sequence ID" value="XM_043149365.1"/>
</dbReference>